<feature type="transmembrane region" description="Helical" evidence="9">
    <location>
        <begin position="360"/>
        <end position="383"/>
    </location>
</feature>
<dbReference type="InterPro" id="IPR051084">
    <property type="entry name" value="H+-coupled_symporters"/>
</dbReference>
<keyword evidence="5 9" id="KW-0812">Transmembrane</keyword>
<evidence type="ECO:0000256" key="7">
    <source>
        <dbReference type="ARBA" id="ARBA00022989"/>
    </source>
</evidence>
<accession>C4FKA2</accession>
<dbReference type="FunFam" id="1.20.1250.20:FF:000001">
    <property type="entry name" value="Dicarboxylate MFS transporter"/>
    <property type="match status" value="1"/>
</dbReference>
<dbReference type="Pfam" id="PF00083">
    <property type="entry name" value="Sugar_tr"/>
    <property type="match status" value="1"/>
</dbReference>
<name>C4FKA2_9AQUI</name>
<keyword evidence="12" id="KW-1185">Reference proteome</keyword>
<feature type="transmembrane region" description="Helical" evidence="9">
    <location>
        <begin position="389"/>
        <end position="410"/>
    </location>
</feature>
<feature type="transmembrane region" description="Helical" evidence="9">
    <location>
        <begin position="232"/>
        <end position="253"/>
    </location>
</feature>
<dbReference type="PROSITE" id="PS50850">
    <property type="entry name" value="MFS"/>
    <property type="match status" value="1"/>
</dbReference>
<protein>
    <submittedName>
        <fullName evidence="11">Major facilitator superfamily protein</fullName>
    </submittedName>
</protein>
<evidence type="ECO:0000256" key="3">
    <source>
        <dbReference type="ARBA" id="ARBA00022448"/>
    </source>
</evidence>
<dbReference type="AlphaFoldDB" id="C4FKA2"/>
<evidence type="ECO:0000256" key="8">
    <source>
        <dbReference type="ARBA" id="ARBA00023136"/>
    </source>
</evidence>
<comment type="subcellular location">
    <subcellularLocation>
        <location evidence="1">Cell membrane</location>
        <topology evidence="1">Multi-pass membrane protein</topology>
    </subcellularLocation>
</comment>
<feature type="transmembrane region" description="Helical" evidence="9">
    <location>
        <begin position="43"/>
        <end position="67"/>
    </location>
</feature>
<evidence type="ECO:0000313" key="12">
    <source>
        <dbReference type="Proteomes" id="UP000005540"/>
    </source>
</evidence>
<keyword evidence="3" id="KW-0813">Transport</keyword>
<dbReference type="PANTHER" id="PTHR43528:SF1">
    <property type="entry name" value="ALPHA-KETOGLUTARATE PERMEASE"/>
    <property type="match status" value="1"/>
</dbReference>
<reference evidence="11 12" key="1">
    <citation type="submission" date="2009-04" db="EMBL/GenBank/DDBJ databases">
        <authorList>
            <person name="Reysenbach A.-L."/>
            <person name="Heidelberg J.F."/>
            <person name="Nelson W.C."/>
        </authorList>
    </citation>
    <scope>NUCLEOTIDE SEQUENCE [LARGE SCALE GENOMIC DNA]</scope>
    <source>
        <strain evidence="11 12">SS-5</strain>
    </source>
</reference>
<feature type="transmembrane region" description="Helical" evidence="9">
    <location>
        <begin position="265"/>
        <end position="286"/>
    </location>
</feature>
<dbReference type="PANTHER" id="PTHR43528">
    <property type="entry name" value="ALPHA-KETOGLUTARATE PERMEASE"/>
    <property type="match status" value="1"/>
</dbReference>
<dbReference type="InterPro" id="IPR005829">
    <property type="entry name" value="Sugar_transporter_CS"/>
</dbReference>
<evidence type="ECO:0000256" key="9">
    <source>
        <dbReference type="SAM" id="Phobius"/>
    </source>
</evidence>
<keyword evidence="4" id="KW-1003">Cell membrane</keyword>
<gene>
    <name evidence="11" type="ORF">SULYE_1002</name>
</gene>
<keyword evidence="8 9" id="KW-0472">Membrane</keyword>
<evidence type="ECO:0000256" key="4">
    <source>
        <dbReference type="ARBA" id="ARBA00022475"/>
    </source>
</evidence>
<comment type="caution">
    <text evidence="11">The sequence shown here is derived from an EMBL/GenBank/DDBJ whole genome shotgun (WGS) entry which is preliminary data.</text>
</comment>
<feature type="transmembrane region" description="Helical" evidence="9">
    <location>
        <begin position="144"/>
        <end position="167"/>
    </location>
</feature>
<dbReference type="SUPFAM" id="SSF103473">
    <property type="entry name" value="MFS general substrate transporter"/>
    <property type="match status" value="1"/>
</dbReference>
<comment type="similarity">
    <text evidence="2">Belongs to the major facilitator superfamily. Metabolite:H+ Symporter (MHS) family (TC 2.A.1.6) family.</text>
</comment>
<organism evidence="11 12">
    <name type="scientific">Sulfurihydrogenibium yellowstonense SS-5</name>
    <dbReference type="NCBI Taxonomy" id="432331"/>
    <lineage>
        <taxon>Bacteria</taxon>
        <taxon>Pseudomonadati</taxon>
        <taxon>Aquificota</taxon>
        <taxon>Aquificia</taxon>
        <taxon>Aquificales</taxon>
        <taxon>Hydrogenothermaceae</taxon>
        <taxon>Sulfurihydrogenibium</taxon>
    </lineage>
</organism>
<feature type="transmembrane region" description="Helical" evidence="9">
    <location>
        <begin position="324"/>
        <end position="348"/>
    </location>
</feature>
<proteinExistence type="inferred from homology"/>
<keyword evidence="6" id="KW-0769">Symport</keyword>
<evidence type="ECO:0000259" key="10">
    <source>
        <dbReference type="PROSITE" id="PS50850"/>
    </source>
</evidence>
<dbReference type="RefSeq" id="WP_007547015.1">
    <property type="nucleotide sequence ID" value="NZ_ABZS01000088.1"/>
</dbReference>
<evidence type="ECO:0000256" key="1">
    <source>
        <dbReference type="ARBA" id="ARBA00004651"/>
    </source>
</evidence>
<dbReference type="GO" id="GO:0005886">
    <property type="term" value="C:plasma membrane"/>
    <property type="evidence" value="ECO:0007669"/>
    <property type="project" value="UniProtKB-SubCell"/>
</dbReference>
<dbReference type="Gene3D" id="1.20.1250.20">
    <property type="entry name" value="MFS general substrate transporter like domains"/>
    <property type="match status" value="2"/>
</dbReference>
<dbReference type="InterPro" id="IPR036259">
    <property type="entry name" value="MFS_trans_sf"/>
</dbReference>
<dbReference type="GO" id="GO:0015293">
    <property type="term" value="F:symporter activity"/>
    <property type="evidence" value="ECO:0007669"/>
    <property type="project" value="UniProtKB-KW"/>
</dbReference>
<evidence type="ECO:0000256" key="6">
    <source>
        <dbReference type="ARBA" id="ARBA00022847"/>
    </source>
</evidence>
<dbReference type="InterPro" id="IPR011701">
    <property type="entry name" value="MFS"/>
</dbReference>
<evidence type="ECO:0000256" key="2">
    <source>
        <dbReference type="ARBA" id="ARBA00008240"/>
    </source>
</evidence>
<dbReference type="InterPro" id="IPR020846">
    <property type="entry name" value="MFS_dom"/>
</dbReference>
<feature type="transmembrane region" description="Helical" evidence="9">
    <location>
        <begin position="79"/>
        <end position="97"/>
    </location>
</feature>
<keyword evidence="7 9" id="KW-1133">Transmembrane helix</keyword>
<dbReference type="EMBL" id="ABZS01000088">
    <property type="protein sequence ID" value="EEP60490.1"/>
    <property type="molecule type" value="Genomic_DNA"/>
</dbReference>
<dbReference type="Pfam" id="PF07690">
    <property type="entry name" value="MFS_1"/>
    <property type="match status" value="1"/>
</dbReference>
<evidence type="ECO:0000256" key="5">
    <source>
        <dbReference type="ARBA" id="ARBA00022692"/>
    </source>
</evidence>
<feature type="transmembrane region" description="Helical" evidence="9">
    <location>
        <begin position="179"/>
        <end position="198"/>
    </location>
</feature>
<evidence type="ECO:0000313" key="11">
    <source>
        <dbReference type="EMBL" id="EEP60490.1"/>
    </source>
</evidence>
<feature type="transmembrane region" description="Helical" evidence="9">
    <location>
        <begin position="298"/>
        <end position="318"/>
    </location>
</feature>
<feature type="domain" description="Major facilitator superfamily (MFS) profile" evidence="10">
    <location>
        <begin position="7"/>
        <end position="415"/>
    </location>
</feature>
<dbReference type="PROSITE" id="PS00217">
    <property type="entry name" value="SUGAR_TRANSPORT_2"/>
    <property type="match status" value="1"/>
</dbReference>
<sequence length="418" mass="46547">MASNKNVALSGMIGNILEWYDFTLYGYLAVILSQLFFPSENETLSLLASFGAFAVGFFFRPLGSVLFGYIGDKYGRKKALIVSIFLMAIPTFLIGLLPTYQQIGILAPILLTFFRILQGLSTGGEYTTSVTFVVEHAPKDRRGFFGSINLLGAVIGIMFGSLMGAFLNNTFDKETLHDWGWRVGFLFGIVLAIVGVHIRKNTSETPEFLAMEEENKTKNPLLKTFIHHPKEFLISIIYSSLQGVAFFLLFLYMPTFYSKVLKFEMSKALFINSFAMFVLIILIPVMAHLSDKYGRKPFLLASTFLYSVASVFLFKAIISGDIRIIVMSHVAFALISSLFMSILPTFLVENFPPDVRNTAFSVGYNISLGIFGGTVPMVATLLIQKTGVLYSPAVYLSAVAFICFLTTLFIKESFKNEI</sequence>
<dbReference type="InterPro" id="IPR005828">
    <property type="entry name" value="MFS_sugar_transport-like"/>
</dbReference>
<dbReference type="Proteomes" id="UP000005540">
    <property type="component" value="Unassembled WGS sequence"/>
</dbReference>